<organism evidence="1">
    <name type="scientific">Sesamum angustifolium</name>
    <dbReference type="NCBI Taxonomy" id="2727405"/>
    <lineage>
        <taxon>Eukaryota</taxon>
        <taxon>Viridiplantae</taxon>
        <taxon>Streptophyta</taxon>
        <taxon>Embryophyta</taxon>
        <taxon>Tracheophyta</taxon>
        <taxon>Spermatophyta</taxon>
        <taxon>Magnoliopsida</taxon>
        <taxon>eudicotyledons</taxon>
        <taxon>Gunneridae</taxon>
        <taxon>Pentapetalae</taxon>
        <taxon>asterids</taxon>
        <taxon>lamiids</taxon>
        <taxon>Lamiales</taxon>
        <taxon>Pedaliaceae</taxon>
        <taxon>Sesamum</taxon>
    </lineage>
</organism>
<reference evidence="1" key="1">
    <citation type="submission" date="2020-06" db="EMBL/GenBank/DDBJ databases">
        <authorList>
            <person name="Li T."/>
            <person name="Hu X."/>
            <person name="Zhang T."/>
            <person name="Song X."/>
            <person name="Zhang H."/>
            <person name="Dai N."/>
            <person name="Sheng W."/>
            <person name="Hou X."/>
            <person name="Wei L."/>
        </authorList>
    </citation>
    <scope>NUCLEOTIDE SEQUENCE</scope>
    <source>
        <strain evidence="1">G01</strain>
        <tissue evidence="1">Leaf</tissue>
    </source>
</reference>
<proteinExistence type="predicted"/>
<sequence length="127" mass="14834">MESCNVRLALCTDGFAPHGQYERTYSCWPIIFTPYNLPSEMCMKPEYMFLTMVIPRPSNPKHHIDVYLEQLIEELLQLWHIGVLTHDHARNQAFMMHAALMWTVNDLHAYGCHPDGVMWVLWGALFV</sequence>
<accession>A0AAW2PI00</accession>
<evidence type="ECO:0000313" key="1">
    <source>
        <dbReference type="EMBL" id="KAL0354251.1"/>
    </source>
</evidence>
<dbReference type="EMBL" id="JACGWK010000005">
    <property type="protein sequence ID" value="KAL0354251.1"/>
    <property type="molecule type" value="Genomic_DNA"/>
</dbReference>
<name>A0AAW2PI00_9LAMI</name>
<dbReference type="Pfam" id="PF02992">
    <property type="entry name" value="Transposase_21"/>
    <property type="match status" value="1"/>
</dbReference>
<comment type="caution">
    <text evidence="1">The sequence shown here is derived from an EMBL/GenBank/DDBJ whole genome shotgun (WGS) entry which is preliminary data.</text>
</comment>
<protein>
    <submittedName>
        <fullName evidence="1">Uncharacterized protein</fullName>
    </submittedName>
</protein>
<reference evidence="1" key="2">
    <citation type="journal article" date="2024" name="Plant">
        <title>Genomic evolution and insights into agronomic trait innovations of Sesamum species.</title>
        <authorList>
            <person name="Miao H."/>
            <person name="Wang L."/>
            <person name="Qu L."/>
            <person name="Liu H."/>
            <person name="Sun Y."/>
            <person name="Le M."/>
            <person name="Wang Q."/>
            <person name="Wei S."/>
            <person name="Zheng Y."/>
            <person name="Lin W."/>
            <person name="Duan Y."/>
            <person name="Cao H."/>
            <person name="Xiong S."/>
            <person name="Wang X."/>
            <person name="Wei L."/>
            <person name="Li C."/>
            <person name="Ma Q."/>
            <person name="Ju M."/>
            <person name="Zhao R."/>
            <person name="Li G."/>
            <person name="Mu C."/>
            <person name="Tian Q."/>
            <person name="Mei H."/>
            <person name="Zhang T."/>
            <person name="Gao T."/>
            <person name="Zhang H."/>
        </authorList>
    </citation>
    <scope>NUCLEOTIDE SEQUENCE</scope>
    <source>
        <strain evidence="1">G01</strain>
    </source>
</reference>
<gene>
    <name evidence="1" type="ORF">Sangu_1006400</name>
</gene>
<dbReference type="InterPro" id="IPR004242">
    <property type="entry name" value="Transposase_21"/>
</dbReference>
<dbReference type="AlphaFoldDB" id="A0AAW2PI00"/>